<sequence length="258" mass="29751">MEEKKQIKVTFLGTGTSTGVPMITSKHPVALSKDTRDKRLRSSVVISWDNYNYVIDCGPDFRQQMIREEIASINGILFTHEHADHIAGLDEIRPYCFQMGAVPIYTSKRVLKVLEKRYDYIFATENRYPSAPKVAPNIISHQQSFYFNHVNVIPIEVMHGQLPILGYRFNDVAYLTDIKTITEEEKKKLYNLDTLIVTGLRREPHATHFNLEESLAFIKELKPKKAYLTHISELLGLHEEVEKELPENVFLAYDGLKI</sequence>
<feature type="domain" description="Metallo-beta-lactamase" evidence="1">
    <location>
        <begin position="40"/>
        <end position="230"/>
    </location>
</feature>
<dbReference type="GO" id="GO:0016787">
    <property type="term" value="F:hydrolase activity"/>
    <property type="evidence" value="ECO:0007669"/>
    <property type="project" value="UniProtKB-KW"/>
</dbReference>
<dbReference type="CDD" id="cd16279">
    <property type="entry name" value="metallo-hydrolase-like_MBL-fold"/>
    <property type="match status" value="1"/>
</dbReference>
<accession>A0A1B9XZ27</accession>
<dbReference type="PANTHER" id="PTHR42663:SF6">
    <property type="entry name" value="HYDROLASE C777.06C-RELATED"/>
    <property type="match status" value="1"/>
</dbReference>
<dbReference type="InterPro" id="IPR036866">
    <property type="entry name" value="RibonucZ/Hydroxyglut_hydro"/>
</dbReference>
<dbReference type="InterPro" id="IPR001279">
    <property type="entry name" value="Metallo-B-lactamas"/>
</dbReference>
<dbReference type="PANTHER" id="PTHR42663">
    <property type="entry name" value="HYDROLASE C777.06C-RELATED-RELATED"/>
    <property type="match status" value="1"/>
</dbReference>
<evidence type="ECO:0000259" key="1">
    <source>
        <dbReference type="SMART" id="SM00849"/>
    </source>
</evidence>
<keyword evidence="3" id="KW-1185">Reference proteome</keyword>
<evidence type="ECO:0000313" key="2">
    <source>
        <dbReference type="EMBL" id="OCK42804.1"/>
    </source>
</evidence>
<dbReference type="STRING" id="447689.BA195_07805"/>
<keyword evidence="2" id="KW-0378">Hydrolase</keyword>
<dbReference type="AlphaFoldDB" id="A0A1B9XZ27"/>
<dbReference type="EMBL" id="MAKX01000002">
    <property type="protein sequence ID" value="OCK42804.1"/>
    <property type="molecule type" value="Genomic_DNA"/>
</dbReference>
<reference evidence="2 3" key="1">
    <citation type="submission" date="2016-06" db="EMBL/GenBank/DDBJ databases">
        <title>Draft Genome Sequence of Tenacibaculum soleae UCD-KL19.</title>
        <authorList>
            <person name="Eisen J.A."/>
            <person name="Coil D.A."/>
            <person name="Lujan K.M."/>
        </authorList>
    </citation>
    <scope>NUCLEOTIDE SEQUENCE [LARGE SCALE GENOMIC DNA]</scope>
    <source>
        <strain evidence="2 3">UCD-KL19</strain>
    </source>
</reference>
<dbReference type="SUPFAM" id="SSF56281">
    <property type="entry name" value="Metallo-hydrolase/oxidoreductase"/>
    <property type="match status" value="1"/>
</dbReference>
<dbReference type="Pfam" id="PF12706">
    <property type="entry name" value="Lactamase_B_2"/>
    <property type="match status" value="1"/>
</dbReference>
<protein>
    <submittedName>
        <fullName evidence="2">MBL fold metallo-hydrolase</fullName>
    </submittedName>
</protein>
<name>A0A1B9XZ27_9FLAO</name>
<dbReference type="SMART" id="SM00849">
    <property type="entry name" value="Lactamase_B"/>
    <property type="match status" value="1"/>
</dbReference>
<dbReference type="OrthoDB" id="9781189at2"/>
<gene>
    <name evidence="2" type="ORF">BA195_07805</name>
</gene>
<dbReference type="RefSeq" id="WP_068704199.1">
    <property type="nucleotide sequence ID" value="NZ_MAKX01000002.1"/>
</dbReference>
<evidence type="ECO:0000313" key="3">
    <source>
        <dbReference type="Proteomes" id="UP000093186"/>
    </source>
</evidence>
<proteinExistence type="predicted"/>
<organism evidence="2 3">
    <name type="scientific">Tenacibaculum soleae</name>
    <dbReference type="NCBI Taxonomy" id="447689"/>
    <lineage>
        <taxon>Bacteria</taxon>
        <taxon>Pseudomonadati</taxon>
        <taxon>Bacteroidota</taxon>
        <taxon>Flavobacteriia</taxon>
        <taxon>Flavobacteriales</taxon>
        <taxon>Flavobacteriaceae</taxon>
        <taxon>Tenacibaculum</taxon>
    </lineage>
</organism>
<comment type="caution">
    <text evidence="2">The sequence shown here is derived from an EMBL/GenBank/DDBJ whole genome shotgun (WGS) entry which is preliminary data.</text>
</comment>
<dbReference type="Proteomes" id="UP000093186">
    <property type="component" value="Unassembled WGS sequence"/>
</dbReference>
<dbReference type="Gene3D" id="3.60.15.10">
    <property type="entry name" value="Ribonuclease Z/Hydroxyacylglutathione hydrolase-like"/>
    <property type="match status" value="1"/>
</dbReference>